<dbReference type="Proteomes" id="UP000320762">
    <property type="component" value="Unassembled WGS sequence"/>
</dbReference>
<dbReference type="AlphaFoldDB" id="A0A550CGQ3"/>
<name>A0A550CGQ3_9AGAR</name>
<organism evidence="1 2">
    <name type="scientific">Schizophyllum amplum</name>
    <dbReference type="NCBI Taxonomy" id="97359"/>
    <lineage>
        <taxon>Eukaryota</taxon>
        <taxon>Fungi</taxon>
        <taxon>Dikarya</taxon>
        <taxon>Basidiomycota</taxon>
        <taxon>Agaricomycotina</taxon>
        <taxon>Agaricomycetes</taxon>
        <taxon>Agaricomycetidae</taxon>
        <taxon>Agaricales</taxon>
        <taxon>Schizophyllaceae</taxon>
        <taxon>Schizophyllum</taxon>
    </lineage>
</organism>
<accession>A0A550CGQ3</accession>
<reference evidence="1 2" key="1">
    <citation type="journal article" date="2019" name="New Phytol.">
        <title>Comparative genomics reveals unique wood-decay strategies and fruiting body development in the Schizophyllaceae.</title>
        <authorList>
            <person name="Almasi E."/>
            <person name="Sahu N."/>
            <person name="Krizsan K."/>
            <person name="Balint B."/>
            <person name="Kovacs G.M."/>
            <person name="Kiss B."/>
            <person name="Cseklye J."/>
            <person name="Drula E."/>
            <person name="Henrissat B."/>
            <person name="Nagy I."/>
            <person name="Chovatia M."/>
            <person name="Adam C."/>
            <person name="LaButti K."/>
            <person name="Lipzen A."/>
            <person name="Riley R."/>
            <person name="Grigoriev I.V."/>
            <person name="Nagy L.G."/>
        </authorList>
    </citation>
    <scope>NUCLEOTIDE SEQUENCE [LARGE SCALE GENOMIC DNA]</scope>
    <source>
        <strain evidence="1 2">NL-1724</strain>
    </source>
</reference>
<evidence type="ECO:0000313" key="1">
    <source>
        <dbReference type="EMBL" id="TRM63970.1"/>
    </source>
</evidence>
<proteinExistence type="predicted"/>
<gene>
    <name evidence="1" type="ORF">BD626DRAFT_629729</name>
</gene>
<sequence>MSTVSLPIHVLQNAELMIRSKDTSIDLSALSFSMRFTVPTAIPQMIPAHVNVKVGTAHDASGTYLSISFGDNDNVAIEYVQPTSEPAPETMES</sequence>
<protein>
    <submittedName>
        <fullName evidence="1">Uncharacterized protein</fullName>
    </submittedName>
</protein>
<dbReference type="EMBL" id="VDMD01000008">
    <property type="protein sequence ID" value="TRM63970.1"/>
    <property type="molecule type" value="Genomic_DNA"/>
</dbReference>
<comment type="caution">
    <text evidence="1">The sequence shown here is derived from an EMBL/GenBank/DDBJ whole genome shotgun (WGS) entry which is preliminary data.</text>
</comment>
<keyword evidence="2" id="KW-1185">Reference proteome</keyword>
<evidence type="ECO:0000313" key="2">
    <source>
        <dbReference type="Proteomes" id="UP000320762"/>
    </source>
</evidence>